<comment type="caution">
    <text evidence="9">The sequence shown here is derived from an EMBL/GenBank/DDBJ whole genome shotgun (WGS) entry which is preliminary data.</text>
</comment>
<dbReference type="InterPro" id="IPR017938">
    <property type="entry name" value="Riboflavin_synthase-like_b-brl"/>
</dbReference>
<dbReference type="Gene3D" id="1.20.990.10">
    <property type="entry name" value="NADPH-cytochrome p450 Reductase, Chain A, domain 3"/>
    <property type="match status" value="1"/>
</dbReference>
<dbReference type="Gene3D" id="2.40.30.10">
    <property type="entry name" value="Translation factors"/>
    <property type="match status" value="1"/>
</dbReference>
<comment type="cofactor">
    <cofactor evidence="2">
        <name>FAD</name>
        <dbReference type="ChEBI" id="CHEBI:57692"/>
    </cofactor>
</comment>
<dbReference type="GO" id="GO:0010181">
    <property type="term" value="F:FMN binding"/>
    <property type="evidence" value="ECO:0007669"/>
    <property type="project" value="InterPro"/>
</dbReference>
<keyword evidence="10" id="KW-1185">Reference proteome</keyword>
<dbReference type="Pfam" id="PF00258">
    <property type="entry name" value="Flavodoxin_1"/>
    <property type="match status" value="1"/>
</dbReference>
<gene>
    <name evidence="9" type="ORF">RS030_6834</name>
</gene>
<evidence type="ECO:0000313" key="10">
    <source>
        <dbReference type="Proteomes" id="UP001311799"/>
    </source>
</evidence>
<dbReference type="GO" id="GO:0050660">
    <property type="term" value="F:flavin adenine dinucleotide binding"/>
    <property type="evidence" value="ECO:0007669"/>
    <property type="project" value="TreeGrafter"/>
</dbReference>
<dbReference type="InterPro" id="IPR029039">
    <property type="entry name" value="Flavoprotein-like_sf"/>
</dbReference>
<dbReference type="InterPro" id="IPR003097">
    <property type="entry name" value="CysJ-like_FAD-binding"/>
</dbReference>
<dbReference type="AlphaFoldDB" id="A0AAV9Y0I9"/>
<protein>
    <submittedName>
        <fullName evidence="9">NADPH-dependent FMN FAD containing oxidoreductase</fullName>
    </submittedName>
</protein>
<dbReference type="SUPFAM" id="SSF52218">
    <property type="entry name" value="Flavoproteins"/>
    <property type="match status" value="1"/>
</dbReference>
<dbReference type="Gene3D" id="3.40.50.80">
    <property type="entry name" value="Nucleotide-binding domain of ferredoxin-NADP reductase (FNR) module"/>
    <property type="match status" value="1"/>
</dbReference>
<dbReference type="SUPFAM" id="SSF52343">
    <property type="entry name" value="Ferredoxin reductase-like, C-terminal NADP-linked domain"/>
    <property type="match status" value="1"/>
</dbReference>
<evidence type="ECO:0000256" key="5">
    <source>
        <dbReference type="ARBA" id="ARBA00022827"/>
    </source>
</evidence>
<dbReference type="SUPFAM" id="SSF63380">
    <property type="entry name" value="Riboflavin synthase domain-like"/>
    <property type="match status" value="1"/>
</dbReference>
<evidence type="ECO:0000259" key="8">
    <source>
        <dbReference type="PROSITE" id="PS50902"/>
    </source>
</evidence>
<evidence type="ECO:0000256" key="7">
    <source>
        <dbReference type="ARBA" id="ARBA00023002"/>
    </source>
</evidence>
<dbReference type="GO" id="GO:0016491">
    <property type="term" value="F:oxidoreductase activity"/>
    <property type="evidence" value="ECO:0007669"/>
    <property type="project" value="UniProtKB-KW"/>
</dbReference>
<dbReference type="Pfam" id="PF00667">
    <property type="entry name" value="FAD_binding_1"/>
    <property type="match status" value="1"/>
</dbReference>
<keyword evidence="7" id="KW-0560">Oxidoreductase</keyword>
<keyword evidence="5" id="KW-0274">FAD</keyword>
<evidence type="ECO:0000256" key="6">
    <source>
        <dbReference type="ARBA" id="ARBA00022857"/>
    </source>
</evidence>
<organism evidence="9 10">
    <name type="scientific">Cryptosporidium xiaoi</name>
    <dbReference type="NCBI Taxonomy" id="659607"/>
    <lineage>
        <taxon>Eukaryota</taxon>
        <taxon>Sar</taxon>
        <taxon>Alveolata</taxon>
        <taxon>Apicomplexa</taxon>
        <taxon>Conoidasida</taxon>
        <taxon>Coccidia</taxon>
        <taxon>Eucoccidiorida</taxon>
        <taxon>Eimeriorina</taxon>
        <taxon>Cryptosporidiidae</taxon>
        <taxon>Cryptosporidium</taxon>
    </lineage>
</organism>
<dbReference type="GO" id="GO:0005829">
    <property type="term" value="C:cytosol"/>
    <property type="evidence" value="ECO:0007669"/>
    <property type="project" value="TreeGrafter"/>
</dbReference>
<keyword evidence="6" id="KW-0521">NADP</keyword>
<sequence length="782" mass="90753">MNTSSINDIGIGTKCPKRVWLVYASQTGKSERLCYEIRNELWSIGVVGYPTSIEAFEDVFFGYFESKNEKPNVEFPLTIFVVSTTGQGDVPDNMISFWNRFLLNNMNTKLLKTFNFTIFGMGDRCFGNSRFNLTARKLRHSLLSFGAVEQVPWGLGDESHDFGILGEFDPWISNLKATLKENGSYIGDELIMAFKEKLPPYRYVCNILEDELLDEKEELRDVIIDQKKHIDYLKMNKINGITTRISRIICNNEAEKEFKSKCTKLIKMRVLNDSLDSGHRSGTYVSIWPTNSIENVAKFSKLMNNDINLNTVLSISENPKYYMCICNNECGNCRYKDAYGSDDINASADIKYTRCFVYNELCSIYSLPLNSRMTIFTLLYRYLDIMNIPDRRFLSLCFKNTNEELHKKKLFEMIQTSSDSKKEYFDYVVDEHRNYMEVLWDFNSVKLSIDETINTIPIILPRQYSVCNSPNWYNESIWKLIYFKYTFNKKGNTRIIPELLSNNISLFLKNRDKDYKIFNKIRNRAIQSFLENNVINLTNSKHNSNIIDLCVDVIEWNTALNRKIRGFCSDFLSNMKPHEGEDILISFSSRMNFQTINDITNPNIPILLLSCGLGITGIISIIQERVMNNLLIENNKMNCLICLGMRYSNVSYPFLDQLYDFSTNKELKGKIKINISYSRTNPSINDSIFSNENKCVNINSINSGCYIQTLLLNDHENHEFVVDCLLNGYIVVCGNALTMPIEIRETLSKILVSRGNFEKTEDSMLYIRKLIRYGRYIEETWK</sequence>
<proteinExistence type="predicted"/>
<dbReference type="InterPro" id="IPR001094">
    <property type="entry name" value="Flavdoxin-like"/>
</dbReference>
<reference evidence="9 10" key="1">
    <citation type="submission" date="2023-10" db="EMBL/GenBank/DDBJ databases">
        <title>Comparative genomics analysis reveals potential genetic determinants of host preference in Cryptosporidium xiaoi.</title>
        <authorList>
            <person name="Xiao L."/>
            <person name="Li J."/>
        </authorList>
    </citation>
    <scope>NUCLEOTIDE SEQUENCE [LARGE SCALE GENOMIC DNA]</scope>
    <source>
        <strain evidence="9 10">52996</strain>
    </source>
</reference>
<feature type="domain" description="Flavodoxin-like" evidence="8">
    <location>
        <begin position="19"/>
        <end position="176"/>
    </location>
</feature>
<evidence type="ECO:0000256" key="1">
    <source>
        <dbReference type="ARBA" id="ARBA00001917"/>
    </source>
</evidence>
<keyword evidence="3" id="KW-0285">Flavoprotein</keyword>
<evidence type="ECO:0000313" key="9">
    <source>
        <dbReference type="EMBL" id="KAK6588211.1"/>
    </source>
</evidence>
<dbReference type="Proteomes" id="UP001311799">
    <property type="component" value="Unassembled WGS sequence"/>
</dbReference>
<dbReference type="EMBL" id="JAWDEY010000034">
    <property type="protein sequence ID" value="KAK6588211.1"/>
    <property type="molecule type" value="Genomic_DNA"/>
</dbReference>
<dbReference type="Gene3D" id="3.40.50.360">
    <property type="match status" value="1"/>
</dbReference>
<dbReference type="InterPro" id="IPR023173">
    <property type="entry name" value="NADPH_Cyt_P450_Rdtase_alpha"/>
</dbReference>
<accession>A0AAV9Y0I9</accession>
<dbReference type="PRINTS" id="PR00369">
    <property type="entry name" value="FLAVODOXIN"/>
</dbReference>
<dbReference type="PANTHER" id="PTHR19384:SF10">
    <property type="entry name" value="NADPH-DEPENDENT DIFLAVIN OXIDOREDUCTASE 1"/>
    <property type="match status" value="1"/>
</dbReference>
<dbReference type="PROSITE" id="PS50902">
    <property type="entry name" value="FLAVODOXIN_LIKE"/>
    <property type="match status" value="1"/>
</dbReference>
<evidence type="ECO:0000256" key="4">
    <source>
        <dbReference type="ARBA" id="ARBA00022643"/>
    </source>
</evidence>
<evidence type="ECO:0000256" key="3">
    <source>
        <dbReference type="ARBA" id="ARBA00022630"/>
    </source>
</evidence>
<evidence type="ECO:0000256" key="2">
    <source>
        <dbReference type="ARBA" id="ARBA00001974"/>
    </source>
</evidence>
<name>A0AAV9Y0I9_9CRYT</name>
<dbReference type="InterPro" id="IPR039261">
    <property type="entry name" value="FNR_nucleotide-bd"/>
</dbReference>
<comment type="cofactor">
    <cofactor evidence="1">
        <name>FMN</name>
        <dbReference type="ChEBI" id="CHEBI:58210"/>
    </cofactor>
</comment>
<dbReference type="PANTHER" id="PTHR19384">
    <property type="entry name" value="NITRIC OXIDE SYNTHASE-RELATED"/>
    <property type="match status" value="1"/>
</dbReference>
<keyword evidence="4" id="KW-0288">FMN</keyword>
<dbReference type="InterPro" id="IPR008254">
    <property type="entry name" value="Flavodoxin/NO_synth"/>
</dbReference>